<protein>
    <submittedName>
        <fullName evidence="1">Uncharacterized protein</fullName>
    </submittedName>
</protein>
<reference evidence="1" key="2">
    <citation type="journal article" date="2015" name="Data Brief">
        <title>Shoot transcriptome of the giant reed, Arundo donax.</title>
        <authorList>
            <person name="Barrero R.A."/>
            <person name="Guerrero F.D."/>
            <person name="Moolhuijzen P."/>
            <person name="Goolsby J.A."/>
            <person name="Tidwell J."/>
            <person name="Bellgard S.E."/>
            <person name="Bellgard M.I."/>
        </authorList>
    </citation>
    <scope>NUCLEOTIDE SEQUENCE</scope>
    <source>
        <tissue evidence="1">Shoot tissue taken approximately 20 cm above the soil surface</tissue>
    </source>
</reference>
<organism evidence="1">
    <name type="scientific">Arundo donax</name>
    <name type="common">Giant reed</name>
    <name type="synonym">Donax arundinaceus</name>
    <dbReference type="NCBI Taxonomy" id="35708"/>
    <lineage>
        <taxon>Eukaryota</taxon>
        <taxon>Viridiplantae</taxon>
        <taxon>Streptophyta</taxon>
        <taxon>Embryophyta</taxon>
        <taxon>Tracheophyta</taxon>
        <taxon>Spermatophyta</taxon>
        <taxon>Magnoliopsida</taxon>
        <taxon>Liliopsida</taxon>
        <taxon>Poales</taxon>
        <taxon>Poaceae</taxon>
        <taxon>PACMAD clade</taxon>
        <taxon>Arundinoideae</taxon>
        <taxon>Arundineae</taxon>
        <taxon>Arundo</taxon>
    </lineage>
</organism>
<dbReference type="AlphaFoldDB" id="A0A0A9D2Z4"/>
<name>A0A0A9D2Z4_ARUDO</name>
<dbReference type="EMBL" id="GBRH01216837">
    <property type="protein sequence ID" value="JAD81058.1"/>
    <property type="molecule type" value="Transcribed_RNA"/>
</dbReference>
<sequence length="36" mass="4083">MITSGLQNSLATEHKHRSLKGSFSHAQLFTFQTNTY</sequence>
<evidence type="ECO:0000313" key="1">
    <source>
        <dbReference type="EMBL" id="JAD81058.1"/>
    </source>
</evidence>
<proteinExistence type="predicted"/>
<reference evidence="1" key="1">
    <citation type="submission" date="2014-09" db="EMBL/GenBank/DDBJ databases">
        <authorList>
            <person name="Magalhaes I.L.F."/>
            <person name="Oliveira U."/>
            <person name="Santos F.R."/>
            <person name="Vidigal T.H.D.A."/>
            <person name="Brescovit A.D."/>
            <person name="Santos A.J."/>
        </authorList>
    </citation>
    <scope>NUCLEOTIDE SEQUENCE</scope>
    <source>
        <tissue evidence="1">Shoot tissue taken approximately 20 cm above the soil surface</tissue>
    </source>
</reference>
<accession>A0A0A9D2Z4</accession>